<sequence length="729" mass="81692">MRGELARQSKENYILVQCSARAVKKALENAAAIQEAEEDYDGSLRLPVFSNWNEVNNEKPEVLAGQHRIEALREYVEQTDSDAGDLWWICEFYDKDSLPADINMKLRFNRRDLALADRHGQIWNQIVWLSSWDKTLFSGGKTNAEEKIRDMLCLGNEARLPTGRLVTLWRNKRWKPMITRWCSTAVGKEAFNISTWEDMASRRFDDYWFKRLDRVLETLDTFPEDAGNMVCLGDWKGMSRNLSSGYTEAQVGKLFFTDEAQAQEQDHNGGIPSESAAGAAAQRPGFLSALSRQAYDKVCRHIIENPDLRFPDIHQFLRLKKDDTRIMAQVLAHVVGWLNAKPTEVAWQQESTKPLLRKDMVPILEDYASTSILSTGSDDQVDGEEAGPPSRSGQTALEELGRSRASAAVWAERRSIVLEQRVLDFVREHMAAFKGPSNKLYLQSLPKEGDETYSLRFTEDIWKKLDELVREVIGSPQYQPTWKLVDAAGTALSNDTDGDVSSKGLKPVSNITRALCSQLQAIPEVKESPALRGDASSIQLATLIDRVVLEWAARKCRRVLSRRKTDDGRPLSAEEIRQIELDQKKYEELVGGLQEDSASASALTQPHRAISVPRTSELDVEAESQMAGAAADKQYEDNRHAIRRPLPSARVIAASSHASRPSKEKPKTPQVSRHGPSRVQHTSLASGRRRRSTGQNHQKFSQQAAPVSDTSVRKPAWASGIAAASGNCK</sequence>
<protein>
    <submittedName>
        <fullName evidence="2">Uncharacterized protein</fullName>
    </submittedName>
</protein>
<evidence type="ECO:0000313" key="3">
    <source>
        <dbReference type="Proteomes" id="UP000236546"/>
    </source>
</evidence>
<accession>A0A2K0TFZ5</accession>
<evidence type="ECO:0000256" key="1">
    <source>
        <dbReference type="SAM" id="MobiDB-lite"/>
    </source>
</evidence>
<feature type="region of interest" description="Disordered" evidence="1">
    <location>
        <begin position="374"/>
        <end position="398"/>
    </location>
</feature>
<reference evidence="2 3" key="1">
    <citation type="submission" date="2017-02" db="EMBL/GenBank/DDBJ databases">
        <title>Genomes of Trichoderma spp. with biocontrol activity.</title>
        <authorList>
            <person name="Gardiner D."/>
            <person name="Kazan K."/>
            <person name="Vos C."/>
            <person name="Harvey P."/>
        </authorList>
    </citation>
    <scope>NUCLEOTIDE SEQUENCE [LARGE SCALE GENOMIC DNA]</scope>
    <source>
        <strain evidence="2 3">A5MH</strain>
    </source>
</reference>
<dbReference type="Proteomes" id="UP000236546">
    <property type="component" value="Unassembled WGS sequence"/>
</dbReference>
<organism evidence="2 3">
    <name type="scientific">Trichoderma gamsii</name>
    <dbReference type="NCBI Taxonomy" id="398673"/>
    <lineage>
        <taxon>Eukaryota</taxon>
        <taxon>Fungi</taxon>
        <taxon>Dikarya</taxon>
        <taxon>Ascomycota</taxon>
        <taxon>Pezizomycotina</taxon>
        <taxon>Sordariomycetes</taxon>
        <taxon>Hypocreomycetidae</taxon>
        <taxon>Hypocreales</taxon>
        <taxon>Hypocreaceae</taxon>
        <taxon>Trichoderma</taxon>
    </lineage>
</organism>
<name>A0A2K0TFZ5_9HYPO</name>
<evidence type="ECO:0000313" key="2">
    <source>
        <dbReference type="EMBL" id="PNP44445.1"/>
    </source>
</evidence>
<feature type="compositionally biased region" description="Polar residues" evidence="1">
    <location>
        <begin position="693"/>
        <end position="710"/>
    </location>
</feature>
<dbReference type="OrthoDB" id="5152434at2759"/>
<feature type="region of interest" description="Disordered" evidence="1">
    <location>
        <begin position="597"/>
        <end position="637"/>
    </location>
</feature>
<proteinExistence type="predicted"/>
<gene>
    <name evidence="2" type="ORF">TGAMA5MH_03791</name>
</gene>
<feature type="region of interest" description="Disordered" evidence="1">
    <location>
        <begin position="653"/>
        <end position="729"/>
    </location>
</feature>
<dbReference type="AlphaFoldDB" id="A0A2K0TFZ5"/>
<dbReference type="EMBL" id="MTYH01000031">
    <property type="protein sequence ID" value="PNP44445.1"/>
    <property type="molecule type" value="Genomic_DNA"/>
</dbReference>
<comment type="caution">
    <text evidence="2">The sequence shown here is derived from an EMBL/GenBank/DDBJ whole genome shotgun (WGS) entry which is preliminary data.</text>
</comment>